<evidence type="ECO:0000313" key="2">
    <source>
        <dbReference type="Proteomes" id="UP000499080"/>
    </source>
</evidence>
<reference evidence="1 2" key="1">
    <citation type="journal article" date="2019" name="Sci. Rep.">
        <title>Orb-weaving spider Araneus ventricosus genome elucidates the spidroin gene catalogue.</title>
        <authorList>
            <person name="Kono N."/>
            <person name="Nakamura H."/>
            <person name="Ohtoshi R."/>
            <person name="Moran D.A.P."/>
            <person name="Shinohara A."/>
            <person name="Yoshida Y."/>
            <person name="Fujiwara M."/>
            <person name="Mori M."/>
            <person name="Tomita M."/>
            <person name="Arakawa K."/>
        </authorList>
    </citation>
    <scope>NUCLEOTIDE SEQUENCE [LARGE SCALE GENOMIC DNA]</scope>
</reference>
<accession>A0A4Y2G8I8</accession>
<comment type="caution">
    <text evidence="1">The sequence shown here is derived from an EMBL/GenBank/DDBJ whole genome shotgun (WGS) entry which is preliminary data.</text>
</comment>
<keyword evidence="2" id="KW-1185">Reference proteome</keyword>
<dbReference type="AlphaFoldDB" id="A0A4Y2G8I8"/>
<sequence>MVLADFLPQFYQGRVCKYANRRVMCGREGENLGLVHIWAIQLNRVGNGGKWSFHFFITPVVSHFHYAACPSSESPSFNLRGRRRLNMQINDVRTGIKVPESAVKLLCSTLLNSTLLLFSPLHCQYYA</sequence>
<organism evidence="1 2">
    <name type="scientific">Araneus ventricosus</name>
    <name type="common">Orbweaver spider</name>
    <name type="synonym">Epeira ventricosa</name>
    <dbReference type="NCBI Taxonomy" id="182803"/>
    <lineage>
        <taxon>Eukaryota</taxon>
        <taxon>Metazoa</taxon>
        <taxon>Ecdysozoa</taxon>
        <taxon>Arthropoda</taxon>
        <taxon>Chelicerata</taxon>
        <taxon>Arachnida</taxon>
        <taxon>Araneae</taxon>
        <taxon>Araneomorphae</taxon>
        <taxon>Entelegynae</taxon>
        <taxon>Araneoidea</taxon>
        <taxon>Araneidae</taxon>
        <taxon>Araneus</taxon>
    </lineage>
</organism>
<name>A0A4Y2G8I8_ARAVE</name>
<dbReference type="Proteomes" id="UP000499080">
    <property type="component" value="Unassembled WGS sequence"/>
</dbReference>
<gene>
    <name evidence="1" type="ORF">AVEN_18421_1</name>
</gene>
<dbReference type="EMBL" id="BGPR01001233">
    <property type="protein sequence ID" value="GBM48918.1"/>
    <property type="molecule type" value="Genomic_DNA"/>
</dbReference>
<proteinExistence type="predicted"/>
<protein>
    <submittedName>
        <fullName evidence="1">Uncharacterized protein</fullName>
    </submittedName>
</protein>
<evidence type="ECO:0000313" key="1">
    <source>
        <dbReference type="EMBL" id="GBM48918.1"/>
    </source>
</evidence>